<organism evidence="1 2">
    <name type="scientific">Sphaerospermopsis kisseleviana CS-549</name>
    <dbReference type="NCBI Taxonomy" id="3021783"/>
    <lineage>
        <taxon>Bacteria</taxon>
        <taxon>Bacillati</taxon>
        <taxon>Cyanobacteriota</taxon>
        <taxon>Cyanophyceae</taxon>
        <taxon>Nostocales</taxon>
        <taxon>Aphanizomenonaceae</taxon>
        <taxon>Sphaerospermopsis</taxon>
        <taxon>Sphaerospermopsis kisseleviana</taxon>
    </lineage>
</organism>
<gene>
    <name evidence="1" type="ORF">PN497_17855</name>
</gene>
<reference evidence="1 2" key="1">
    <citation type="submission" date="2023-01" db="EMBL/GenBank/DDBJ databases">
        <title>Genomes from the Australian National Cyanobacteria Reference Collection.</title>
        <authorList>
            <person name="Willis A."/>
            <person name="Lee E.M.F."/>
        </authorList>
    </citation>
    <scope>NUCLEOTIDE SEQUENCE [LARGE SCALE GENOMIC DNA]</scope>
    <source>
        <strain evidence="1 2">CS-549</strain>
    </source>
</reference>
<proteinExistence type="predicted"/>
<name>A0ABT4ZWZ6_9CYAN</name>
<protein>
    <submittedName>
        <fullName evidence="1">Uncharacterized protein</fullName>
    </submittedName>
</protein>
<sequence length="678" mass="75819">MKDKFPKEDIQHLTSILQEKLLVELPSVPVLQVRCAVQKDALMILTQHPPGIAVDSQKIFAILEESLQWQSQYHDQRVQFYVRVSGEKLPYAKHSITIKAKKIQKDQQITSLETSNGFNNGAAKNQLTFPPLEIPDLSSPVTDVHISDHPFSLLKDDHIADHPFASLTENHIFDHPLSSRTEENISDSTFSSDLSFGSDNSLNSDTILRSEALFNSDATFSSNSSLFNESENELAEEEKFDPFAGTESLAKRKRQPTSLPLPPLPILLGGVLGVTVICGGGAFFLNRACVIGECKELQTADQLKSNSQQSIRTAKSTQELIALQQQLDKVISDLKVIPQWSPRYQQAQELAASFSNQLTKINLVIKALQAAAAAEQKIQTPATSLDELRSRQILWRQAIIPLEAIKPSHELHSLVQAKLPKYHSNLKAINQKLQNEESWQKKLTTAKTVANSANQRQATAKSGNDWQRVQFAWQQVINDLKSIPATSTANEEAKKLLAEYQPKLILARNRATREIAAASTFQQATNFANQAKVFEAKNQWTQAIASWQQAIQTAKQVSQDSSIYNQAQSLIQTYSTSLGQTLEKQQLYGNLAQSQADLSKTCLSGIRLCTFTIEEQPKGRIIVRLTPEYDRRLQTPTPDIQNHFQTLQQALGVISENANLPLFLYNSQGEERYMKNPQ</sequence>
<dbReference type="EMBL" id="JAQMTI010000229">
    <property type="protein sequence ID" value="MDB9443212.1"/>
    <property type="molecule type" value="Genomic_DNA"/>
</dbReference>
<evidence type="ECO:0000313" key="2">
    <source>
        <dbReference type="Proteomes" id="UP001211711"/>
    </source>
</evidence>
<dbReference type="RefSeq" id="WP_096567631.1">
    <property type="nucleotide sequence ID" value="NZ_JAQMTI010000229.1"/>
</dbReference>
<dbReference type="Proteomes" id="UP001211711">
    <property type="component" value="Unassembled WGS sequence"/>
</dbReference>
<evidence type="ECO:0000313" key="1">
    <source>
        <dbReference type="EMBL" id="MDB9443212.1"/>
    </source>
</evidence>
<keyword evidence="2" id="KW-1185">Reference proteome</keyword>
<accession>A0ABT4ZWZ6</accession>
<comment type="caution">
    <text evidence="1">The sequence shown here is derived from an EMBL/GenBank/DDBJ whole genome shotgun (WGS) entry which is preliminary data.</text>
</comment>